<evidence type="ECO:0000259" key="3">
    <source>
        <dbReference type="Pfam" id="PF06276"/>
    </source>
</evidence>
<dbReference type="RefSeq" id="WP_005287189.1">
    <property type="nucleotide sequence ID" value="NZ_BMDA01000001.1"/>
</dbReference>
<keyword evidence="6" id="KW-1185">Reference proteome</keyword>
<reference evidence="5 7" key="2">
    <citation type="journal article" date="2014" name="Int. J. Syst. Evol. Microbiol.">
        <title>Complete genome sequence of Corynebacterium casei LMG S-19264T (=DSM 44701T), isolated from a smear-ripened cheese.</title>
        <authorList>
            <consortium name="US DOE Joint Genome Institute (JGI-PGF)"/>
            <person name="Walter F."/>
            <person name="Albersmeier A."/>
            <person name="Kalinowski J."/>
            <person name="Ruckert C."/>
        </authorList>
    </citation>
    <scope>NUCLEOTIDE SEQUENCE [LARGE SCALE GENOMIC DNA]</scope>
    <source>
        <strain evidence="5 7">CCM 8635</strain>
    </source>
</reference>
<dbReference type="GO" id="GO:0019290">
    <property type="term" value="P:siderophore biosynthetic process"/>
    <property type="evidence" value="ECO:0007669"/>
    <property type="project" value="InterPro"/>
</dbReference>
<feature type="domain" description="Aerobactin siderophore biosynthesis IucA/IucC-like C-terminal" evidence="3">
    <location>
        <begin position="476"/>
        <end position="615"/>
    </location>
</feature>
<comment type="caution">
    <text evidence="4">The sequence shown here is derived from an EMBL/GenBank/DDBJ whole genome shotgun (WGS) entry which is preliminary data.</text>
</comment>
<reference evidence="4 6" key="1">
    <citation type="submission" date="2013-02" db="EMBL/GenBank/DDBJ databases">
        <title>The Genome Sequence of Acinetobacter sp. NIPH 3623.</title>
        <authorList>
            <consortium name="The Broad Institute Genome Sequencing Platform"/>
            <consortium name="The Broad Institute Genome Sequencing Center for Infectious Disease"/>
            <person name="Cerqueira G."/>
            <person name="Feldgarden M."/>
            <person name="Courvalin P."/>
            <person name="Perichon B."/>
            <person name="Grillot-Courvalin C."/>
            <person name="Clermont D."/>
            <person name="Rocha E."/>
            <person name="Yoon E.-J."/>
            <person name="Nemec A."/>
            <person name="Walker B."/>
            <person name="Young S.K."/>
            <person name="Zeng Q."/>
            <person name="Gargeya S."/>
            <person name="Fitzgerald M."/>
            <person name="Haas B."/>
            <person name="Abouelleil A."/>
            <person name="Alvarado L."/>
            <person name="Arachchi H.M."/>
            <person name="Berlin A.M."/>
            <person name="Chapman S.B."/>
            <person name="Dewar J."/>
            <person name="Goldberg J."/>
            <person name="Griggs A."/>
            <person name="Gujja S."/>
            <person name="Hansen M."/>
            <person name="Howarth C."/>
            <person name="Imamovic A."/>
            <person name="Larimer J."/>
            <person name="McCowan C."/>
            <person name="Murphy C."/>
            <person name="Neiman D."/>
            <person name="Pearson M."/>
            <person name="Priest M."/>
            <person name="Roberts A."/>
            <person name="Saif S."/>
            <person name="Shea T."/>
            <person name="Sisk P."/>
            <person name="Sykes S."/>
            <person name="Wortman J."/>
            <person name="Nusbaum C."/>
            <person name="Birren B."/>
        </authorList>
    </citation>
    <scope>NUCLEOTIDE SEQUENCE [LARGE SCALE GENOMIC DNA]</scope>
    <source>
        <strain evidence="4 6">NIPH 3623</strain>
    </source>
</reference>
<dbReference type="EMBL" id="BMDA01000001">
    <property type="protein sequence ID" value="GGH27155.1"/>
    <property type="molecule type" value="Genomic_DNA"/>
</dbReference>
<dbReference type="GeneID" id="80103084"/>
<dbReference type="InterPro" id="IPR022770">
    <property type="entry name" value="IucA/IucC-like_C"/>
</dbReference>
<evidence type="ECO:0000259" key="2">
    <source>
        <dbReference type="Pfam" id="PF04183"/>
    </source>
</evidence>
<reference evidence="5" key="3">
    <citation type="submission" date="2024-03" db="EMBL/GenBank/DDBJ databases">
        <authorList>
            <person name="Sun Q."/>
            <person name="Sedlacek I."/>
        </authorList>
    </citation>
    <scope>NUCLEOTIDE SEQUENCE</scope>
    <source>
        <strain evidence="5">CCM 8635</strain>
    </source>
</reference>
<name>N9RE99_9GAMM</name>
<dbReference type="GO" id="GO:0016881">
    <property type="term" value="F:acid-amino acid ligase activity"/>
    <property type="evidence" value="ECO:0007669"/>
    <property type="project" value="UniProtKB-ARBA"/>
</dbReference>
<dbReference type="AlphaFoldDB" id="N9RE99"/>
<dbReference type="Proteomes" id="UP000652691">
    <property type="component" value="Unassembled WGS sequence"/>
</dbReference>
<evidence type="ECO:0000313" key="4">
    <source>
        <dbReference type="EMBL" id="ENX37467.1"/>
    </source>
</evidence>
<dbReference type="PATRIC" id="fig|1217698.3.peg.2746"/>
<accession>N9RE99</accession>
<dbReference type="InterPro" id="IPR007310">
    <property type="entry name" value="Aerobactin_biosyn_IucA/IucC_N"/>
</dbReference>
<proteinExistence type="predicted"/>
<dbReference type="STRING" id="1217698.F888_02804"/>
<comment type="pathway">
    <text evidence="1">Siderophore biosynthesis.</text>
</comment>
<dbReference type="Gene3D" id="1.10.510.40">
    <property type="match status" value="1"/>
</dbReference>
<evidence type="ECO:0000313" key="6">
    <source>
        <dbReference type="Proteomes" id="UP000013200"/>
    </source>
</evidence>
<dbReference type="InterPro" id="IPR037455">
    <property type="entry name" value="LucA/IucC-like"/>
</dbReference>
<dbReference type="PANTHER" id="PTHR34384:SF6">
    <property type="entry name" value="STAPHYLOFERRIN B SYNTHASE"/>
    <property type="match status" value="1"/>
</dbReference>
<evidence type="ECO:0000313" key="5">
    <source>
        <dbReference type="EMBL" id="GGH27155.1"/>
    </source>
</evidence>
<dbReference type="Pfam" id="PF04183">
    <property type="entry name" value="IucA_IucC"/>
    <property type="match status" value="1"/>
</dbReference>
<evidence type="ECO:0000313" key="7">
    <source>
        <dbReference type="Proteomes" id="UP000652691"/>
    </source>
</evidence>
<evidence type="ECO:0000256" key="1">
    <source>
        <dbReference type="ARBA" id="ARBA00004924"/>
    </source>
</evidence>
<organism evidence="4 6">
    <name type="scientific">Acinetobacter courvalinii</name>
    <dbReference type="NCBI Taxonomy" id="280147"/>
    <lineage>
        <taxon>Bacteria</taxon>
        <taxon>Pseudomonadati</taxon>
        <taxon>Pseudomonadota</taxon>
        <taxon>Gammaproteobacteria</taxon>
        <taxon>Moraxellales</taxon>
        <taxon>Moraxellaceae</taxon>
        <taxon>Acinetobacter</taxon>
    </lineage>
</organism>
<dbReference type="Proteomes" id="UP000013200">
    <property type="component" value="Unassembled WGS sequence"/>
</dbReference>
<feature type="domain" description="Aerobactin siderophore biosynthesis IucA/IucC N-terminal" evidence="2">
    <location>
        <begin position="178"/>
        <end position="428"/>
    </location>
</feature>
<dbReference type="EMBL" id="APSA01000007">
    <property type="protein sequence ID" value="ENX37467.1"/>
    <property type="molecule type" value="Genomic_DNA"/>
</dbReference>
<sequence>MNANNRFFKQATKIVMQDLVDCLLVENFFDDLSPQCFSLKQWNEQTSRISSLSSSTLFPVPLPENTSIWKIQLPSANTDIIIALQPAITQTWQKIVNTAVYAIRLEANSQEPLHIVVLDPITLMEYIFQIIAHKYSDKDEGIQRFMNTLKQNILQMEWSLDHCIEHQDLFNKSPATFFQTMEQWGSLRDRPYHPLAKAKMGLNETDYKQYLAEFSHGIPLSWVAIDNEKLMLGEGVTESKKQQPMHYFLSATEQHHLVQELESLNILGTHTAIPVHPWQVKNILKDMLLEAFSCDDCHLLQFKSEPYFATSSLRSMAPASESPYYLKLPMSVYSLASSRYLPAIKMINGQKSERLFREGIQLDPVLLEKVYICDETKWWAYLPEQIADYTPDNQILFSQPPRHLSAMLRHYPDELLSDQYRLIPMAALGTKLPDSQHHFFDDWITYRQLERSENSVKILFKELCHTFFEVNLRMFKIGMLGEVHGQNAVFVWKAGQAQGILFRDHDSLRIHVPWLEKNSLYDPSYSIKKGHPNTLYHQRPEDLFFYFQTLAIQVNIRAIIDVLAEIYTIPAPALWKTLEAVLKDLIHQIGFDKDTQNLLHQLLFVEPTWPFKMLLKPMIDRGNDPGSMPFGVGGIPNPFQQITTV</sequence>
<dbReference type="PANTHER" id="PTHR34384">
    <property type="entry name" value="L-2,3-DIAMINOPROPANOATE--CITRATE LIGASE"/>
    <property type="match status" value="1"/>
</dbReference>
<protein>
    <submittedName>
        <fullName evidence="5">Siderophore biosynthesis protein IucA</fullName>
    </submittedName>
</protein>
<dbReference type="HOGENOM" id="CLU_030178_0_0_6"/>
<dbReference type="Pfam" id="PF06276">
    <property type="entry name" value="FhuF"/>
    <property type="match status" value="1"/>
</dbReference>
<gene>
    <name evidence="4" type="ORF">F888_02804</name>
    <name evidence="5" type="ORF">GCM10007354_05090</name>
</gene>